<feature type="transmembrane region" description="Helical" evidence="2">
    <location>
        <begin position="51"/>
        <end position="74"/>
    </location>
</feature>
<feature type="compositionally biased region" description="Polar residues" evidence="1">
    <location>
        <begin position="146"/>
        <end position="155"/>
    </location>
</feature>
<reference evidence="3 4" key="1">
    <citation type="journal article" date="2020" name="BMC Genomics">
        <title>Intraspecific diversification of the crop wild relative Brassica cretica Lam. using demographic model selection.</title>
        <authorList>
            <person name="Kioukis A."/>
            <person name="Michalopoulou V.A."/>
            <person name="Briers L."/>
            <person name="Pirintsos S."/>
            <person name="Studholme D.J."/>
            <person name="Pavlidis P."/>
            <person name="Sarris P.F."/>
        </authorList>
    </citation>
    <scope>NUCLEOTIDE SEQUENCE [LARGE SCALE GENOMIC DNA]</scope>
    <source>
        <strain evidence="4">cv. PFS-1207/04</strain>
    </source>
</reference>
<dbReference type="Proteomes" id="UP000266723">
    <property type="component" value="Unassembled WGS sequence"/>
</dbReference>
<evidence type="ECO:0000313" key="3">
    <source>
        <dbReference type="EMBL" id="KAF3533312.1"/>
    </source>
</evidence>
<keyword evidence="2" id="KW-0812">Transmembrane</keyword>
<comment type="caution">
    <text evidence="3">The sequence shown here is derived from an EMBL/GenBank/DDBJ whole genome shotgun (WGS) entry which is preliminary data.</text>
</comment>
<keyword evidence="2" id="KW-1133">Transmembrane helix</keyword>
<dbReference type="EMBL" id="QGKV02001507">
    <property type="protein sequence ID" value="KAF3533312.1"/>
    <property type="molecule type" value="Genomic_DNA"/>
</dbReference>
<name>A0ABQ7BLT8_BRACR</name>
<accession>A0ABQ7BLT8</accession>
<evidence type="ECO:0000313" key="4">
    <source>
        <dbReference type="Proteomes" id="UP000266723"/>
    </source>
</evidence>
<sequence>MDVFDDSQQFLPLCLVVDYSNEHTRGERLPYVVVFCSSLTWFGALDSLCKLSAMILIISSALTTIASAGAAISIGNKKEGFIQSHGSRATPPCFSIPPPPYRPKLRGRMEYSQVRVKGIPTCRLKRKGNGTGVHQSSALLMKRNGTPYSFNSTRGSGEKRRANGETKERGGLVVTPRYDRLGNIPMKIISTILLLGNIDEQSMPTPPQISRSQTLHGSSIRSWSSIWRPYAKSGITDEMLDSLITGNDF</sequence>
<evidence type="ECO:0000256" key="2">
    <source>
        <dbReference type="SAM" id="Phobius"/>
    </source>
</evidence>
<feature type="compositionally biased region" description="Basic and acidic residues" evidence="1">
    <location>
        <begin position="156"/>
        <end position="168"/>
    </location>
</feature>
<protein>
    <submittedName>
        <fullName evidence="3">Uncharacterized protein</fullName>
    </submittedName>
</protein>
<evidence type="ECO:0000256" key="1">
    <source>
        <dbReference type="SAM" id="MobiDB-lite"/>
    </source>
</evidence>
<organism evidence="3 4">
    <name type="scientific">Brassica cretica</name>
    <name type="common">Mustard</name>
    <dbReference type="NCBI Taxonomy" id="69181"/>
    <lineage>
        <taxon>Eukaryota</taxon>
        <taxon>Viridiplantae</taxon>
        <taxon>Streptophyta</taxon>
        <taxon>Embryophyta</taxon>
        <taxon>Tracheophyta</taxon>
        <taxon>Spermatophyta</taxon>
        <taxon>Magnoliopsida</taxon>
        <taxon>eudicotyledons</taxon>
        <taxon>Gunneridae</taxon>
        <taxon>Pentapetalae</taxon>
        <taxon>rosids</taxon>
        <taxon>malvids</taxon>
        <taxon>Brassicales</taxon>
        <taxon>Brassicaceae</taxon>
        <taxon>Brassiceae</taxon>
        <taxon>Brassica</taxon>
    </lineage>
</organism>
<gene>
    <name evidence="3" type="ORF">DY000_02040447</name>
</gene>
<keyword evidence="2" id="KW-0472">Membrane</keyword>
<keyword evidence="4" id="KW-1185">Reference proteome</keyword>
<proteinExistence type="predicted"/>
<feature type="region of interest" description="Disordered" evidence="1">
    <location>
        <begin position="144"/>
        <end position="168"/>
    </location>
</feature>